<evidence type="ECO:0000256" key="2">
    <source>
        <dbReference type="ARBA" id="ARBA00022741"/>
    </source>
</evidence>
<dbReference type="SUPFAM" id="SSF53067">
    <property type="entry name" value="Actin-like ATPase domain"/>
    <property type="match status" value="1"/>
</dbReference>
<dbReference type="EMBL" id="PKPP01022868">
    <property type="protein sequence ID" value="PWA34365.1"/>
    <property type="molecule type" value="Genomic_DNA"/>
</dbReference>
<gene>
    <name evidence="4" type="ORF">CTI12_AA618220</name>
</gene>
<dbReference type="InterPro" id="IPR029047">
    <property type="entry name" value="HSP70_peptide-bd_sf"/>
</dbReference>
<dbReference type="PANTHER" id="PTHR19375">
    <property type="entry name" value="HEAT SHOCK PROTEIN 70KDA"/>
    <property type="match status" value="1"/>
</dbReference>
<dbReference type="Gene3D" id="2.60.34.10">
    <property type="entry name" value="Substrate Binding Domain Of DNAk, Chain A, domain 1"/>
    <property type="match status" value="1"/>
</dbReference>
<evidence type="ECO:0000313" key="5">
    <source>
        <dbReference type="Proteomes" id="UP000245207"/>
    </source>
</evidence>
<evidence type="ECO:0008006" key="6">
    <source>
        <dbReference type="Google" id="ProtNLM"/>
    </source>
</evidence>
<evidence type="ECO:0000256" key="3">
    <source>
        <dbReference type="ARBA" id="ARBA00022840"/>
    </source>
</evidence>
<dbReference type="InterPro" id="IPR013126">
    <property type="entry name" value="Hsp_70_fam"/>
</dbReference>
<dbReference type="Pfam" id="PF00012">
    <property type="entry name" value="HSP70"/>
    <property type="match status" value="2"/>
</dbReference>
<reference evidence="4 5" key="1">
    <citation type="journal article" date="2018" name="Mol. Plant">
        <title>The genome of Artemisia annua provides insight into the evolution of Asteraceae family and artemisinin biosynthesis.</title>
        <authorList>
            <person name="Shen Q."/>
            <person name="Zhang L."/>
            <person name="Liao Z."/>
            <person name="Wang S."/>
            <person name="Yan T."/>
            <person name="Shi P."/>
            <person name="Liu M."/>
            <person name="Fu X."/>
            <person name="Pan Q."/>
            <person name="Wang Y."/>
            <person name="Lv Z."/>
            <person name="Lu X."/>
            <person name="Zhang F."/>
            <person name="Jiang W."/>
            <person name="Ma Y."/>
            <person name="Chen M."/>
            <person name="Hao X."/>
            <person name="Li L."/>
            <person name="Tang Y."/>
            <person name="Lv G."/>
            <person name="Zhou Y."/>
            <person name="Sun X."/>
            <person name="Brodelius P.E."/>
            <person name="Rose J.K.C."/>
            <person name="Tang K."/>
        </authorList>
    </citation>
    <scope>NUCLEOTIDE SEQUENCE [LARGE SCALE GENOMIC DNA]</scope>
    <source>
        <strain evidence="5">cv. Huhao1</strain>
        <tissue evidence="4">Leaf</tissue>
    </source>
</reference>
<dbReference type="SUPFAM" id="SSF100920">
    <property type="entry name" value="Heat shock protein 70kD (HSP70), peptide-binding domain"/>
    <property type="match status" value="1"/>
</dbReference>
<dbReference type="Proteomes" id="UP000245207">
    <property type="component" value="Unassembled WGS sequence"/>
</dbReference>
<accession>A0A2U1KC94</accession>
<evidence type="ECO:0000313" key="4">
    <source>
        <dbReference type="EMBL" id="PWA34365.1"/>
    </source>
</evidence>
<evidence type="ECO:0000256" key="1">
    <source>
        <dbReference type="ARBA" id="ARBA00007381"/>
    </source>
</evidence>
<sequence>MSMSFVNHLVVYSFMQLIVKNPNFEKSGCISAISIIAKEEESKFGIVIGIDLGTTYSCVGVYQNGRVEIIGNDQGNSKTPTWVAFTDSERLIGDDAKNQAAVNAERTVFDVKRLIGQRYETFNNILLSCVAPLSLGIETVGGVMTKVIPRHTIIPTKKSQVFTTCQDQQSSVSIKVYEGEKSLTKDCRLLGTFDLSGIPPAPRFVIYQY</sequence>
<dbReference type="InterPro" id="IPR043129">
    <property type="entry name" value="ATPase_NBD"/>
</dbReference>
<dbReference type="GO" id="GO:0005524">
    <property type="term" value="F:ATP binding"/>
    <property type="evidence" value="ECO:0007669"/>
    <property type="project" value="UniProtKB-KW"/>
</dbReference>
<protein>
    <recommendedName>
        <fullName evidence="6">Heat shock protein 70 family</fullName>
    </recommendedName>
</protein>
<proteinExistence type="inferred from homology"/>
<dbReference type="InterPro" id="IPR018181">
    <property type="entry name" value="Heat_shock_70_CS"/>
</dbReference>
<keyword evidence="3" id="KW-0067">ATP-binding</keyword>
<dbReference type="Gene3D" id="3.30.420.40">
    <property type="match status" value="1"/>
</dbReference>
<dbReference type="PRINTS" id="PR00301">
    <property type="entry name" value="HEATSHOCK70"/>
</dbReference>
<comment type="similarity">
    <text evidence="1">Belongs to the heat shock protein 70 family.</text>
</comment>
<name>A0A2U1KC94_ARTAN</name>
<dbReference type="STRING" id="35608.A0A2U1KC94"/>
<dbReference type="PROSITE" id="PS00297">
    <property type="entry name" value="HSP70_1"/>
    <property type="match status" value="1"/>
</dbReference>
<keyword evidence="5" id="KW-1185">Reference proteome</keyword>
<dbReference type="OrthoDB" id="2401965at2759"/>
<comment type="caution">
    <text evidence="4">The sequence shown here is derived from an EMBL/GenBank/DDBJ whole genome shotgun (WGS) entry which is preliminary data.</text>
</comment>
<dbReference type="AlphaFoldDB" id="A0A2U1KC94"/>
<dbReference type="FunFam" id="3.30.420.40:FF:000028">
    <property type="entry name" value="heat shock 70 kDa protein-like"/>
    <property type="match status" value="1"/>
</dbReference>
<keyword evidence="2" id="KW-0547">Nucleotide-binding</keyword>
<organism evidence="4 5">
    <name type="scientific">Artemisia annua</name>
    <name type="common">Sweet wormwood</name>
    <dbReference type="NCBI Taxonomy" id="35608"/>
    <lineage>
        <taxon>Eukaryota</taxon>
        <taxon>Viridiplantae</taxon>
        <taxon>Streptophyta</taxon>
        <taxon>Embryophyta</taxon>
        <taxon>Tracheophyta</taxon>
        <taxon>Spermatophyta</taxon>
        <taxon>Magnoliopsida</taxon>
        <taxon>eudicotyledons</taxon>
        <taxon>Gunneridae</taxon>
        <taxon>Pentapetalae</taxon>
        <taxon>asterids</taxon>
        <taxon>campanulids</taxon>
        <taxon>Asterales</taxon>
        <taxon>Asteraceae</taxon>
        <taxon>Asteroideae</taxon>
        <taxon>Anthemideae</taxon>
        <taxon>Artemisiinae</taxon>
        <taxon>Artemisia</taxon>
    </lineage>
</organism>
<dbReference type="GO" id="GO:0140662">
    <property type="term" value="F:ATP-dependent protein folding chaperone"/>
    <property type="evidence" value="ECO:0007669"/>
    <property type="project" value="InterPro"/>
</dbReference>